<dbReference type="Proteomes" id="UP000516444">
    <property type="component" value="Chromosome"/>
</dbReference>
<keyword evidence="1" id="KW-0812">Transmembrane</keyword>
<proteinExistence type="predicted"/>
<dbReference type="KEGG" id="sgm:GCM10017557_12190"/>
<feature type="transmembrane region" description="Helical" evidence="1">
    <location>
        <begin position="12"/>
        <end position="35"/>
    </location>
</feature>
<sequence>MAVSTPVRKNNAVRFGAIAAAIVVVAAVVAAGLWWKERNEPSQASKADCAMAQKTVDEAQELPSDKAAVDKWAKSTAETRRSEMKDGYLGMRISTYEYWAAENAKGKGTPPSDKEVAELADKANEHCSDSGIELKFPPIAS</sequence>
<evidence type="ECO:0000313" key="3">
    <source>
        <dbReference type="Proteomes" id="UP000516444"/>
    </source>
</evidence>
<keyword evidence="1" id="KW-0472">Membrane</keyword>
<dbReference type="AlphaFoldDB" id="A0A7G1NXB2"/>
<dbReference type="RefSeq" id="WP_190849617.1">
    <property type="nucleotide sequence ID" value="NZ_AP023440.1"/>
</dbReference>
<dbReference type="EMBL" id="AP023440">
    <property type="protein sequence ID" value="BCL26360.1"/>
    <property type="molecule type" value="Genomic_DNA"/>
</dbReference>
<evidence type="ECO:0000313" key="2">
    <source>
        <dbReference type="EMBL" id="BCL26360.1"/>
    </source>
</evidence>
<name>A0A7G1NXB2_9ACTN</name>
<evidence type="ECO:0000256" key="1">
    <source>
        <dbReference type="SAM" id="Phobius"/>
    </source>
</evidence>
<accession>A0A7G1NXB2</accession>
<keyword evidence="3" id="KW-1185">Reference proteome</keyword>
<reference evidence="2 3" key="1">
    <citation type="journal article" date="2014" name="Int. J. Syst. Evol. Microbiol.">
        <title>Complete genome sequence of Corynebacterium casei LMG S-19264T (=DSM 44701T), isolated from a smear-ripened cheese.</title>
        <authorList>
            <consortium name="US DOE Joint Genome Institute (JGI-PGF)"/>
            <person name="Walter F."/>
            <person name="Albersmeier A."/>
            <person name="Kalinowski J."/>
            <person name="Ruckert C."/>
        </authorList>
    </citation>
    <scope>NUCLEOTIDE SEQUENCE [LARGE SCALE GENOMIC DNA]</scope>
    <source>
        <strain evidence="2 3">JCM 4677</strain>
    </source>
</reference>
<protein>
    <submittedName>
        <fullName evidence="2">Uncharacterized protein</fullName>
    </submittedName>
</protein>
<gene>
    <name evidence="2" type="ORF">GCM10017557_12190</name>
</gene>
<organism evidence="2 3">
    <name type="scientific">Streptomyces aurantiacus</name>
    <dbReference type="NCBI Taxonomy" id="47760"/>
    <lineage>
        <taxon>Bacteria</taxon>
        <taxon>Bacillati</taxon>
        <taxon>Actinomycetota</taxon>
        <taxon>Actinomycetes</taxon>
        <taxon>Kitasatosporales</taxon>
        <taxon>Streptomycetaceae</taxon>
        <taxon>Streptomyces</taxon>
        <taxon>Streptomyces aurantiacus group</taxon>
    </lineage>
</organism>
<keyword evidence="1" id="KW-1133">Transmembrane helix</keyword>